<gene>
    <name evidence="2" type="ORF">D9756_010576</name>
</gene>
<organism evidence="2 3">
    <name type="scientific">Leucocoprinus leucothites</name>
    <dbReference type="NCBI Taxonomy" id="201217"/>
    <lineage>
        <taxon>Eukaryota</taxon>
        <taxon>Fungi</taxon>
        <taxon>Dikarya</taxon>
        <taxon>Basidiomycota</taxon>
        <taxon>Agaricomycotina</taxon>
        <taxon>Agaricomycetes</taxon>
        <taxon>Agaricomycetidae</taxon>
        <taxon>Agaricales</taxon>
        <taxon>Agaricineae</taxon>
        <taxon>Agaricaceae</taxon>
        <taxon>Leucocoprinus</taxon>
    </lineage>
</organism>
<feature type="compositionally biased region" description="Polar residues" evidence="1">
    <location>
        <begin position="64"/>
        <end position="73"/>
    </location>
</feature>
<dbReference type="EMBL" id="JAACJO010000029">
    <property type="protein sequence ID" value="KAF5346878.1"/>
    <property type="molecule type" value="Genomic_DNA"/>
</dbReference>
<dbReference type="Proteomes" id="UP000559027">
    <property type="component" value="Unassembled WGS sequence"/>
</dbReference>
<evidence type="ECO:0000313" key="2">
    <source>
        <dbReference type="EMBL" id="KAF5346878.1"/>
    </source>
</evidence>
<evidence type="ECO:0000313" key="3">
    <source>
        <dbReference type="Proteomes" id="UP000559027"/>
    </source>
</evidence>
<dbReference type="OrthoDB" id="3025610at2759"/>
<protein>
    <submittedName>
        <fullName evidence="2">Uncharacterized protein</fullName>
    </submittedName>
</protein>
<comment type="caution">
    <text evidence="2">The sequence shown here is derived from an EMBL/GenBank/DDBJ whole genome shotgun (WGS) entry which is preliminary data.</text>
</comment>
<keyword evidence="3" id="KW-1185">Reference proteome</keyword>
<feature type="compositionally biased region" description="Basic and acidic residues" evidence="1">
    <location>
        <begin position="74"/>
        <end position="88"/>
    </location>
</feature>
<proteinExistence type="predicted"/>
<name>A0A8H5CSM6_9AGAR</name>
<accession>A0A8H5CSM6</accession>
<feature type="compositionally biased region" description="Low complexity" evidence="1">
    <location>
        <begin position="209"/>
        <end position="223"/>
    </location>
</feature>
<sequence length="270" mass="29942">MDPNTGAVPLYRACTACRRLTVPVEDAKKTCRKCRTKSSERARRKREEAYAEATLHAHNPEGPSPQNTEPSDQSLRRKPEKALRELEGEEQRRAIKMMKDSINIAAQRSHTLPQERNDTAHTEYQKASSLYDAIRFASSSSRSCNFSGCHSIIKSDSIGHYNRARMVVKDLRKIVKIPFKYDIPVQAHNSNTRSTLKYSCTCNSFSPKKLSSLTSSSGRKSASIGPGNENINTTDTACDGTVAITVRNDDSHPVGIPGQQIIVEIIHPSA</sequence>
<feature type="compositionally biased region" description="Basic and acidic residues" evidence="1">
    <location>
        <begin position="37"/>
        <end position="49"/>
    </location>
</feature>
<reference evidence="2 3" key="1">
    <citation type="journal article" date="2020" name="ISME J.">
        <title>Uncovering the hidden diversity of litter-decomposition mechanisms in mushroom-forming fungi.</title>
        <authorList>
            <person name="Floudas D."/>
            <person name="Bentzer J."/>
            <person name="Ahren D."/>
            <person name="Johansson T."/>
            <person name="Persson P."/>
            <person name="Tunlid A."/>
        </authorList>
    </citation>
    <scope>NUCLEOTIDE SEQUENCE [LARGE SCALE GENOMIC DNA]</scope>
    <source>
        <strain evidence="2 3">CBS 146.42</strain>
    </source>
</reference>
<evidence type="ECO:0000256" key="1">
    <source>
        <dbReference type="SAM" id="MobiDB-lite"/>
    </source>
</evidence>
<dbReference type="AlphaFoldDB" id="A0A8H5CSM6"/>
<feature type="region of interest" description="Disordered" evidence="1">
    <location>
        <begin position="26"/>
        <end position="88"/>
    </location>
</feature>
<feature type="region of interest" description="Disordered" evidence="1">
    <location>
        <begin position="209"/>
        <end position="231"/>
    </location>
</feature>